<sequence length="136" mass="15791">MAEERFSITIRVEPEDIDMLGHVNNVVYLRWVQEAAMAHWSTIAPEDEQEKLIWVIRRHEIDYKRPALLGDTVLVRTWIGNASRFEFDRHTEILHASSLRPLAIVRTVLCPIDRKSGRPTDVSPAIRELFSVESMK</sequence>
<dbReference type="EMBL" id="AASE01000010">
    <property type="protein sequence ID" value="EAT58927.1"/>
    <property type="molecule type" value="Genomic_DNA"/>
</dbReference>
<reference evidence="2 3" key="1">
    <citation type="submission" date="2006-07" db="EMBL/GenBank/DDBJ databases">
        <title>Annotation of the draft genome assembly of Chlorobium ferroxidans DSM 13031.</title>
        <authorList>
            <consortium name="US DOE Joint Genome Institute (JGI-ORNL)"/>
            <person name="Larimer F."/>
            <person name="Land M."/>
            <person name="Hauser L."/>
        </authorList>
    </citation>
    <scope>NUCLEOTIDE SEQUENCE [LARGE SCALE GENOMIC DNA]</scope>
    <source>
        <strain evidence="2 3">DSM 13031</strain>
    </source>
</reference>
<organism evidence="2 3">
    <name type="scientific">Chlorobium ferrooxidans DSM 13031</name>
    <dbReference type="NCBI Taxonomy" id="377431"/>
    <lineage>
        <taxon>Bacteria</taxon>
        <taxon>Pseudomonadati</taxon>
        <taxon>Chlorobiota</taxon>
        <taxon>Chlorobiia</taxon>
        <taxon>Chlorobiales</taxon>
        <taxon>Chlorobiaceae</taxon>
        <taxon>Chlorobium/Pelodictyon group</taxon>
        <taxon>Chlorobium</taxon>
    </lineage>
</organism>
<dbReference type="Pfam" id="PF13279">
    <property type="entry name" value="4HBT_2"/>
    <property type="match status" value="1"/>
</dbReference>
<gene>
    <name evidence="2" type="ORF">CferDRAFT_0868</name>
</gene>
<dbReference type="Gene3D" id="3.10.129.10">
    <property type="entry name" value="Hotdog Thioesterase"/>
    <property type="match status" value="1"/>
</dbReference>
<keyword evidence="1" id="KW-0378">Hydrolase</keyword>
<proteinExistence type="predicted"/>
<dbReference type="SUPFAM" id="SSF54637">
    <property type="entry name" value="Thioesterase/thiol ester dehydrase-isomerase"/>
    <property type="match status" value="1"/>
</dbReference>
<reference evidence="2 3" key="2">
    <citation type="submission" date="2006-07" db="EMBL/GenBank/DDBJ databases">
        <title>Sequencing of the draft genome and assembly of Chlorobium ferroxidans DSM 13031.</title>
        <authorList>
            <consortium name="US DOE Joint Genome Institute (JGI-PGF)"/>
            <person name="Copeland A."/>
            <person name="Lucas S."/>
            <person name="Lapidus A."/>
            <person name="Barry K."/>
            <person name="Glavina del Rio T."/>
            <person name="Dalin E."/>
            <person name="Tice H."/>
            <person name="Bruce D."/>
            <person name="Pitluck S."/>
            <person name="Richardson P."/>
        </authorList>
    </citation>
    <scope>NUCLEOTIDE SEQUENCE [LARGE SCALE GENOMIC DNA]</scope>
    <source>
        <strain evidence="2 3">DSM 13031</strain>
    </source>
</reference>
<dbReference type="InterPro" id="IPR029069">
    <property type="entry name" value="HotDog_dom_sf"/>
</dbReference>
<dbReference type="OrthoDB" id="9801517at2"/>
<evidence type="ECO:0000313" key="3">
    <source>
        <dbReference type="Proteomes" id="UP000004162"/>
    </source>
</evidence>
<dbReference type="AlphaFoldDB" id="Q0YRG7"/>
<dbReference type="CDD" id="cd00586">
    <property type="entry name" value="4HBT"/>
    <property type="match status" value="1"/>
</dbReference>
<dbReference type="Proteomes" id="UP000004162">
    <property type="component" value="Unassembled WGS sequence"/>
</dbReference>
<dbReference type="InterPro" id="IPR050563">
    <property type="entry name" value="4-hydroxybenzoyl-CoA_TE"/>
</dbReference>
<dbReference type="PANTHER" id="PTHR31793">
    <property type="entry name" value="4-HYDROXYBENZOYL-COA THIOESTERASE FAMILY MEMBER"/>
    <property type="match status" value="1"/>
</dbReference>
<evidence type="ECO:0000313" key="2">
    <source>
        <dbReference type="EMBL" id="EAT58927.1"/>
    </source>
</evidence>
<name>Q0YRG7_9CHLB</name>
<accession>Q0YRG7</accession>
<evidence type="ECO:0000256" key="1">
    <source>
        <dbReference type="ARBA" id="ARBA00022801"/>
    </source>
</evidence>
<comment type="caution">
    <text evidence="2">The sequence shown here is derived from an EMBL/GenBank/DDBJ whole genome shotgun (WGS) entry which is preliminary data.</text>
</comment>
<dbReference type="PANTHER" id="PTHR31793:SF37">
    <property type="entry name" value="ACYL-COA THIOESTER HYDROLASE YBGC"/>
    <property type="match status" value="1"/>
</dbReference>
<keyword evidence="3" id="KW-1185">Reference proteome</keyword>
<dbReference type="RefSeq" id="WP_006366455.1">
    <property type="nucleotide sequence ID" value="NZ_AASE01000010.1"/>
</dbReference>
<protein>
    <submittedName>
        <fullName evidence="2">Thioesterase superfamily</fullName>
    </submittedName>
</protein>
<dbReference type="GO" id="GO:0047617">
    <property type="term" value="F:fatty acyl-CoA hydrolase activity"/>
    <property type="evidence" value="ECO:0007669"/>
    <property type="project" value="TreeGrafter"/>
</dbReference>